<dbReference type="Proteomes" id="UP001164250">
    <property type="component" value="Chromosome 5"/>
</dbReference>
<keyword evidence="2" id="KW-1185">Reference proteome</keyword>
<proteinExistence type="predicted"/>
<gene>
    <name evidence="1" type="ORF">Patl1_28518</name>
</gene>
<sequence>MDIAAVQGVRARPSIGGPWPGDLEAGQGNGGVNGVGDQ</sequence>
<accession>A0ACC1BEP6</accession>
<name>A0ACC1BEP6_9ROSI</name>
<organism evidence="1 2">
    <name type="scientific">Pistacia atlantica</name>
    <dbReference type="NCBI Taxonomy" id="434234"/>
    <lineage>
        <taxon>Eukaryota</taxon>
        <taxon>Viridiplantae</taxon>
        <taxon>Streptophyta</taxon>
        <taxon>Embryophyta</taxon>
        <taxon>Tracheophyta</taxon>
        <taxon>Spermatophyta</taxon>
        <taxon>Magnoliopsida</taxon>
        <taxon>eudicotyledons</taxon>
        <taxon>Gunneridae</taxon>
        <taxon>Pentapetalae</taxon>
        <taxon>rosids</taxon>
        <taxon>malvids</taxon>
        <taxon>Sapindales</taxon>
        <taxon>Anacardiaceae</taxon>
        <taxon>Pistacia</taxon>
    </lineage>
</organism>
<evidence type="ECO:0000313" key="1">
    <source>
        <dbReference type="EMBL" id="KAJ0097356.1"/>
    </source>
</evidence>
<comment type="caution">
    <text evidence="1">The sequence shown here is derived from an EMBL/GenBank/DDBJ whole genome shotgun (WGS) entry which is preliminary data.</text>
</comment>
<reference evidence="2" key="1">
    <citation type="journal article" date="2023" name="G3 (Bethesda)">
        <title>Genome assembly and association tests identify interacting loci associated with vigor, precocity, and sex in interspecific pistachio rootstocks.</title>
        <authorList>
            <person name="Palmer W."/>
            <person name="Jacygrad E."/>
            <person name="Sagayaradj S."/>
            <person name="Cavanaugh K."/>
            <person name="Han R."/>
            <person name="Bertier L."/>
            <person name="Beede B."/>
            <person name="Kafkas S."/>
            <person name="Golino D."/>
            <person name="Preece J."/>
            <person name="Michelmore R."/>
        </authorList>
    </citation>
    <scope>NUCLEOTIDE SEQUENCE [LARGE SCALE GENOMIC DNA]</scope>
</reference>
<evidence type="ECO:0000313" key="2">
    <source>
        <dbReference type="Proteomes" id="UP001164250"/>
    </source>
</evidence>
<dbReference type="EMBL" id="CM047901">
    <property type="protein sequence ID" value="KAJ0097356.1"/>
    <property type="molecule type" value="Genomic_DNA"/>
</dbReference>
<protein>
    <submittedName>
        <fullName evidence="1">Uncharacterized protein</fullName>
    </submittedName>
</protein>